<dbReference type="AlphaFoldDB" id="A0A2N0TVK0"/>
<keyword evidence="3" id="KW-1185">Reference proteome</keyword>
<gene>
    <name evidence="2" type="ORF">APR40_12630</name>
    <name evidence="1" type="ORF">BHS39_12665</name>
</gene>
<dbReference type="Pfam" id="PF05635">
    <property type="entry name" value="23S_rRNA_IVP"/>
    <property type="match status" value="1"/>
</dbReference>
<dbReference type="EMBL" id="MJBR01000018">
    <property type="protein sequence ID" value="OEY72541.1"/>
    <property type="molecule type" value="Genomic_DNA"/>
</dbReference>
<evidence type="ECO:0000313" key="1">
    <source>
        <dbReference type="EMBL" id="OEY72541.1"/>
    </source>
</evidence>
<dbReference type="NCBIfam" id="TIGR02436">
    <property type="entry name" value="four helix bundle protein"/>
    <property type="match status" value="1"/>
</dbReference>
<evidence type="ECO:0000313" key="4">
    <source>
        <dbReference type="Proteomes" id="UP000232533"/>
    </source>
</evidence>
<dbReference type="InterPro" id="IPR012657">
    <property type="entry name" value="23S_rRNA-intervening_sequence"/>
</dbReference>
<proteinExistence type="predicted"/>
<evidence type="ECO:0000313" key="2">
    <source>
        <dbReference type="EMBL" id="PKD18777.1"/>
    </source>
</evidence>
<dbReference type="RefSeq" id="WP_070054208.1">
    <property type="nucleotide sequence ID" value="NZ_FVZF01000025.1"/>
</dbReference>
<dbReference type="InterPro" id="IPR036583">
    <property type="entry name" value="23S_rRNA_IVS_sf"/>
</dbReference>
<dbReference type="Proteomes" id="UP000176009">
    <property type="component" value="Unassembled WGS sequence"/>
</dbReference>
<dbReference type="Proteomes" id="UP000232533">
    <property type="component" value="Unassembled WGS sequence"/>
</dbReference>
<evidence type="ECO:0000313" key="3">
    <source>
        <dbReference type="Proteomes" id="UP000176009"/>
    </source>
</evidence>
<dbReference type="CDD" id="cd16377">
    <property type="entry name" value="23S_rRNA_IVP_like"/>
    <property type="match status" value="1"/>
</dbReference>
<dbReference type="Gene3D" id="1.20.1440.60">
    <property type="entry name" value="23S rRNA-intervening sequence"/>
    <property type="match status" value="1"/>
</dbReference>
<reference evidence="1 3" key="2">
    <citation type="submission" date="2016-09" db="EMBL/GenBank/DDBJ databases">
        <title>Genome Sequence of Salegentibacter salarius,Isolated from a Marine Solar Saltern of the Yellow Sea in South Korea.</title>
        <authorList>
            <person name="Zheng Q."/>
            <person name="Liu Y."/>
        </authorList>
    </citation>
    <scope>NUCLEOTIDE SEQUENCE [LARGE SCALE GENOMIC DNA]</scope>
    <source>
        <strain evidence="1 3">KCTC 12974</strain>
    </source>
</reference>
<accession>A0A2N0TVK0</accession>
<sequence>MEMEKFNFEELKVYQKSLILIDRIYAETKEFPKEEVYGLTSQFRRAAISIALNIAEGSGSSNPEFRRYLQISLNSVKECVVCVEIAQRQKYLRLEEYNHYRKDLAELSKMITSLMKYLTRK</sequence>
<dbReference type="PANTHER" id="PTHR38471:SF2">
    <property type="entry name" value="FOUR HELIX BUNDLE PROTEIN"/>
    <property type="match status" value="1"/>
</dbReference>
<dbReference type="EMBL" id="LKTR01000021">
    <property type="protein sequence ID" value="PKD18777.1"/>
    <property type="molecule type" value="Genomic_DNA"/>
</dbReference>
<protein>
    <submittedName>
        <fullName evidence="2">Four helix bundle protein</fullName>
    </submittedName>
</protein>
<reference evidence="2 4" key="1">
    <citation type="submission" date="2015-10" db="EMBL/GenBank/DDBJ databases">
        <title>Draft genome sequence of Salegentibacter salinarum KCTC 12975.</title>
        <authorList>
            <person name="Lin W."/>
            <person name="Zheng Q."/>
        </authorList>
    </citation>
    <scope>NUCLEOTIDE SEQUENCE [LARGE SCALE GENOMIC DNA]</scope>
    <source>
        <strain evidence="2 4">KCTC 12974</strain>
    </source>
</reference>
<name>A0A2N0TVK0_9FLAO</name>
<dbReference type="SUPFAM" id="SSF158446">
    <property type="entry name" value="IVS-encoded protein-like"/>
    <property type="match status" value="1"/>
</dbReference>
<comment type="caution">
    <text evidence="2">The sequence shown here is derived from an EMBL/GenBank/DDBJ whole genome shotgun (WGS) entry which is preliminary data.</text>
</comment>
<organism evidence="2 4">
    <name type="scientific">Salegentibacter salarius</name>
    <dbReference type="NCBI Taxonomy" id="435906"/>
    <lineage>
        <taxon>Bacteria</taxon>
        <taxon>Pseudomonadati</taxon>
        <taxon>Bacteroidota</taxon>
        <taxon>Flavobacteriia</taxon>
        <taxon>Flavobacteriales</taxon>
        <taxon>Flavobacteriaceae</taxon>
        <taxon>Salegentibacter</taxon>
    </lineage>
</organism>
<dbReference type="PANTHER" id="PTHR38471">
    <property type="entry name" value="FOUR HELIX BUNDLE PROTEIN"/>
    <property type="match status" value="1"/>
</dbReference>